<dbReference type="AlphaFoldDB" id="A0A2K2FWH9"/>
<evidence type="ECO:0000313" key="6">
    <source>
        <dbReference type="EMBL" id="PNU03149.1"/>
    </source>
</evidence>
<evidence type="ECO:0000256" key="2">
    <source>
        <dbReference type="ARBA" id="ARBA00022989"/>
    </source>
</evidence>
<evidence type="ECO:0000313" key="7">
    <source>
        <dbReference type="Proteomes" id="UP000236327"/>
    </source>
</evidence>
<name>A0A2K2FWH9_9SPHN</name>
<feature type="domain" description="Major facilitator superfamily (MFS) profile" evidence="5">
    <location>
        <begin position="1"/>
        <end position="163"/>
    </location>
</feature>
<proteinExistence type="predicted"/>
<reference evidence="6 7" key="1">
    <citation type="submission" date="2016-05" db="EMBL/GenBank/DDBJ databases">
        <title>Complete genome sequence of Novosphingobium guangzhouense SA925(T).</title>
        <authorList>
            <person name="Sha S."/>
        </authorList>
    </citation>
    <scope>NUCLEOTIDE SEQUENCE [LARGE SCALE GENOMIC DNA]</scope>
    <source>
        <strain evidence="6 7">SA925</strain>
    </source>
</reference>
<dbReference type="Proteomes" id="UP000236327">
    <property type="component" value="Unassembled WGS sequence"/>
</dbReference>
<keyword evidence="1 4" id="KW-0812">Transmembrane</keyword>
<keyword evidence="3 4" id="KW-0472">Membrane</keyword>
<dbReference type="InterPro" id="IPR020846">
    <property type="entry name" value="MFS_dom"/>
</dbReference>
<feature type="transmembrane region" description="Helical" evidence="4">
    <location>
        <begin position="135"/>
        <end position="154"/>
    </location>
</feature>
<keyword evidence="2 4" id="KW-1133">Transmembrane helix</keyword>
<organism evidence="6 7">
    <name type="scientific">Novosphingobium guangzhouense</name>
    <dbReference type="NCBI Taxonomy" id="1850347"/>
    <lineage>
        <taxon>Bacteria</taxon>
        <taxon>Pseudomonadati</taxon>
        <taxon>Pseudomonadota</taxon>
        <taxon>Alphaproteobacteria</taxon>
        <taxon>Sphingomonadales</taxon>
        <taxon>Sphingomonadaceae</taxon>
        <taxon>Novosphingobium</taxon>
    </lineage>
</organism>
<sequence>MSGFITLAFEARAWHGAGAALLAFSAAFITVRLVGARLILRYGLMTVSRISCMILLAGQLSLFLATSQWLSVLGAIASGIGYSLVFPAMGIISMNALPVQFKGRVIGLYSAFFDGSLAITGPIVGMLVAKFDADMIYLFGAFGAASSLGLLLSIHYHDSNRNP</sequence>
<feature type="transmembrane region" description="Helical" evidence="4">
    <location>
        <begin position="46"/>
        <end position="66"/>
    </location>
</feature>
<keyword evidence="7" id="KW-1185">Reference proteome</keyword>
<evidence type="ECO:0000256" key="4">
    <source>
        <dbReference type="SAM" id="Phobius"/>
    </source>
</evidence>
<dbReference type="GO" id="GO:0022857">
    <property type="term" value="F:transmembrane transporter activity"/>
    <property type="evidence" value="ECO:0007669"/>
    <property type="project" value="InterPro"/>
</dbReference>
<dbReference type="EMBL" id="LYMM01000057">
    <property type="protein sequence ID" value="PNU03149.1"/>
    <property type="molecule type" value="Genomic_DNA"/>
</dbReference>
<evidence type="ECO:0000256" key="3">
    <source>
        <dbReference type="ARBA" id="ARBA00023136"/>
    </source>
</evidence>
<dbReference type="InterPro" id="IPR036259">
    <property type="entry name" value="MFS_trans_sf"/>
</dbReference>
<protein>
    <recommendedName>
        <fullName evidence="5">Major facilitator superfamily (MFS) profile domain-containing protein</fullName>
    </recommendedName>
</protein>
<dbReference type="InterPro" id="IPR011701">
    <property type="entry name" value="MFS"/>
</dbReference>
<feature type="transmembrane region" description="Helical" evidence="4">
    <location>
        <begin position="106"/>
        <end position="129"/>
    </location>
</feature>
<feature type="transmembrane region" description="Helical" evidence="4">
    <location>
        <begin position="72"/>
        <end position="94"/>
    </location>
</feature>
<feature type="transmembrane region" description="Helical" evidence="4">
    <location>
        <begin position="12"/>
        <end position="34"/>
    </location>
</feature>
<gene>
    <name evidence="6" type="ORF">A8V01_24695</name>
</gene>
<accession>A0A2K2FWH9</accession>
<comment type="caution">
    <text evidence="6">The sequence shown here is derived from an EMBL/GenBank/DDBJ whole genome shotgun (WGS) entry which is preliminary data.</text>
</comment>
<dbReference type="PROSITE" id="PS50850">
    <property type="entry name" value="MFS"/>
    <property type="match status" value="1"/>
</dbReference>
<dbReference type="Gene3D" id="1.20.1250.20">
    <property type="entry name" value="MFS general substrate transporter like domains"/>
    <property type="match status" value="1"/>
</dbReference>
<dbReference type="SUPFAM" id="SSF103473">
    <property type="entry name" value="MFS general substrate transporter"/>
    <property type="match status" value="1"/>
</dbReference>
<evidence type="ECO:0000259" key="5">
    <source>
        <dbReference type="PROSITE" id="PS50850"/>
    </source>
</evidence>
<evidence type="ECO:0000256" key="1">
    <source>
        <dbReference type="ARBA" id="ARBA00022692"/>
    </source>
</evidence>
<dbReference type="Pfam" id="PF07690">
    <property type="entry name" value="MFS_1"/>
    <property type="match status" value="1"/>
</dbReference>